<organism evidence="2 3">
    <name type="scientific">Candidatus Scybalomonas excrementavium</name>
    <dbReference type="NCBI Taxonomy" id="2840943"/>
    <lineage>
        <taxon>Bacteria</taxon>
        <taxon>Bacillati</taxon>
        <taxon>Bacillota</taxon>
        <taxon>Clostridia</taxon>
        <taxon>Lachnospirales</taxon>
        <taxon>Lachnospiraceae</taxon>
        <taxon>Lachnospiraceae incertae sedis</taxon>
        <taxon>Candidatus Scybalomonas</taxon>
    </lineage>
</organism>
<reference evidence="2" key="2">
    <citation type="journal article" date="2021" name="PeerJ">
        <title>Extensive microbial diversity within the chicken gut microbiome revealed by metagenomics and culture.</title>
        <authorList>
            <person name="Gilroy R."/>
            <person name="Ravi A."/>
            <person name="Getino M."/>
            <person name="Pursley I."/>
            <person name="Horton D.L."/>
            <person name="Alikhan N.F."/>
            <person name="Baker D."/>
            <person name="Gharbi K."/>
            <person name="Hall N."/>
            <person name="Watson M."/>
            <person name="Adriaenssens E.M."/>
            <person name="Foster-Nyarko E."/>
            <person name="Jarju S."/>
            <person name="Secka A."/>
            <person name="Antonio M."/>
            <person name="Oren A."/>
            <person name="Chaudhuri R.R."/>
            <person name="La Ragione R."/>
            <person name="Hildebrand F."/>
            <person name="Pallen M.J."/>
        </authorList>
    </citation>
    <scope>NUCLEOTIDE SEQUENCE</scope>
    <source>
        <strain evidence="2">E3-2379</strain>
    </source>
</reference>
<evidence type="ECO:0000313" key="3">
    <source>
        <dbReference type="Proteomes" id="UP000823618"/>
    </source>
</evidence>
<sequence>MKFNIESPFFEFMHTLTTFIGLNVLFLIFCLPIITIGPALKALYTVTMQEARKEHKAVFSTFFKAFKENFVSSIGTFLLYLGLSLIFLFNAFFWGGQDSIVGTLCLTLFLLALIILAISFLYTFPLMARFDNGVKQTIKNSIFLALLHSKETLGIIGIQIAALTLCMFVPQMKVFMLLLGFSFIALCNSYLFIRVFSCYEEKQTGISAM</sequence>
<dbReference type="EMBL" id="JADIML010000270">
    <property type="protein sequence ID" value="MBO8464151.1"/>
    <property type="molecule type" value="Genomic_DNA"/>
</dbReference>
<feature type="transmembrane region" description="Helical" evidence="1">
    <location>
        <begin position="70"/>
        <end position="94"/>
    </location>
</feature>
<dbReference type="InterPro" id="IPR006938">
    <property type="entry name" value="DUF624"/>
</dbReference>
<feature type="transmembrane region" description="Helical" evidence="1">
    <location>
        <begin position="100"/>
        <end position="122"/>
    </location>
</feature>
<evidence type="ECO:0000256" key="1">
    <source>
        <dbReference type="SAM" id="Phobius"/>
    </source>
</evidence>
<keyword evidence="1" id="KW-0472">Membrane</keyword>
<feature type="transmembrane region" description="Helical" evidence="1">
    <location>
        <begin position="142"/>
        <end position="162"/>
    </location>
</feature>
<dbReference type="Pfam" id="PF04854">
    <property type="entry name" value="DUF624"/>
    <property type="match status" value="1"/>
</dbReference>
<dbReference type="Proteomes" id="UP000823618">
    <property type="component" value="Unassembled WGS sequence"/>
</dbReference>
<reference evidence="2" key="1">
    <citation type="submission" date="2020-10" db="EMBL/GenBank/DDBJ databases">
        <authorList>
            <person name="Gilroy R."/>
        </authorList>
    </citation>
    <scope>NUCLEOTIDE SEQUENCE</scope>
    <source>
        <strain evidence="2">E3-2379</strain>
    </source>
</reference>
<evidence type="ECO:0000313" key="2">
    <source>
        <dbReference type="EMBL" id="MBO8464151.1"/>
    </source>
</evidence>
<proteinExistence type="predicted"/>
<comment type="caution">
    <text evidence="2">The sequence shown here is derived from an EMBL/GenBank/DDBJ whole genome shotgun (WGS) entry which is preliminary data.</text>
</comment>
<gene>
    <name evidence="2" type="ORF">IAC13_09490</name>
</gene>
<feature type="transmembrane region" description="Helical" evidence="1">
    <location>
        <begin position="174"/>
        <end position="193"/>
    </location>
</feature>
<name>A0A9D9I1A6_9FIRM</name>
<accession>A0A9D9I1A6</accession>
<keyword evidence="1" id="KW-0812">Transmembrane</keyword>
<feature type="transmembrane region" description="Helical" evidence="1">
    <location>
        <begin position="20"/>
        <end position="44"/>
    </location>
</feature>
<protein>
    <submittedName>
        <fullName evidence="2">DUF624 domain-containing protein</fullName>
    </submittedName>
</protein>
<keyword evidence="1" id="KW-1133">Transmembrane helix</keyword>
<dbReference type="AlphaFoldDB" id="A0A9D9I1A6"/>